<dbReference type="KEGG" id="stae:HNV11_23695"/>
<dbReference type="Gene3D" id="1.10.260.40">
    <property type="entry name" value="lambda repressor-like DNA-binding domains"/>
    <property type="match status" value="1"/>
</dbReference>
<evidence type="ECO:0000256" key="1">
    <source>
        <dbReference type="ARBA" id="ARBA00023125"/>
    </source>
</evidence>
<dbReference type="Proteomes" id="UP000502756">
    <property type="component" value="Plasmid pTS"/>
</dbReference>
<dbReference type="AlphaFoldDB" id="A0A6M5YES7"/>
<dbReference type="GO" id="GO:0003700">
    <property type="term" value="F:DNA-binding transcription factor activity"/>
    <property type="evidence" value="ECO:0007669"/>
    <property type="project" value="TreeGrafter"/>
</dbReference>
<reference evidence="3 4" key="1">
    <citation type="submission" date="2020-05" db="EMBL/GenBank/DDBJ databases">
        <title>Genome sequencing of Spirosoma sp. TS118.</title>
        <authorList>
            <person name="Lee J.-H."/>
            <person name="Jeong S."/>
            <person name="Zhao L."/>
            <person name="Jung J.-H."/>
            <person name="Kim M.-K."/>
            <person name="Lim S."/>
        </authorList>
    </citation>
    <scope>NUCLEOTIDE SEQUENCE [LARGE SCALE GENOMIC DNA]</scope>
    <source>
        <strain evidence="3 4">TS118</strain>
        <plasmid evidence="4">pts</plasmid>
    </source>
</reference>
<keyword evidence="4" id="KW-1185">Reference proteome</keyword>
<protein>
    <submittedName>
        <fullName evidence="3">Helix-turn-helix transcriptional regulator</fullName>
    </submittedName>
</protein>
<dbReference type="Pfam" id="PF01381">
    <property type="entry name" value="HTH_3"/>
    <property type="match status" value="1"/>
</dbReference>
<dbReference type="SMART" id="SM00530">
    <property type="entry name" value="HTH_XRE"/>
    <property type="match status" value="1"/>
</dbReference>
<dbReference type="InterPro" id="IPR010982">
    <property type="entry name" value="Lambda_DNA-bd_dom_sf"/>
</dbReference>
<evidence type="ECO:0000259" key="2">
    <source>
        <dbReference type="PROSITE" id="PS50943"/>
    </source>
</evidence>
<dbReference type="EMBL" id="CP053436">
    <property type="protein sequence ID" value="QJW92478.1"/>
    <property type="molecule type" value="Genomic_DNA"/>
</dbReference>
<dbReference type="SUPFAM" id="SSF47413">
    <property type="entry name" value="lambda repressor-like DNA-binding domains"/>
    <property type="match status" value="1"/>
</dbReference>
<evidence type="ECO:0000313" key="4">
    <source>
        <dbReference type="Proteomes" id="UP000502756"/>
    </source>
</evidence>
<dbReference type="PANTHER" id="PTHR46797">
    <property type="entry name" value="HTH-TYPE TRANSCRIPTIONAL REGULATOR"/>
    <property type="match status" value="1"/>
</dbReference>
<dbReference type="CDD" id="cd00093">
    <property type="entry name" value="HTH_XRE"/>
    <property type="match status" value="1"/>
</dbReference>
<gene>
    <name evidence="3" type="ORF">HNV11_23695</name>
</gene>
<dbReference type="GO" id="GO:0005829">
    <property type="term" value="C:cytosol"/>
    <property type="evidence" value="ECO:0007669"/>
    <property type="project" value="TreeGrafter"/>
</dbReference>
<organism evidence="3 4">
    <name type="scientific">Spirosoma taeanense</name>
    <dbReference type="NCBI Taxonomy" id="2735870"/>
    <lineage>
        <taxon>Bacteria</taxon>
        <taxon>Pseudomonadati</taxon>
        <taxon>Bacteroidota</taxon>
        <taxon>Cytophagia</taxon>
        <taxon>Cytophagales</taxon>
        <taxon>Cytophagaceae</taxon>
        <taxon>Spirosoma</taxon>
    </lineage>
</organism>
<dbReference type="RefSeq" id="WP_171742306.1">
    <property type="nucleotide sequence ID" value="NZ_CP053436.1"/>
</dbReference>
<accession>A0A6M5YES7</accession>
<name>A0A6M5YES7_9BACT</name>
<geneLocation type="plasmid" evidence="4">
    <name>pts</name>
</geneLocation>
<dbReference type="GO" id="GO:0003677">
    <property type="term" value="F:DNA binding"/>
    <property type="evidence" value="ECO:0007669"/>
    <property type="project" value="UniProtKB-KW"/>
</dbReference>
<dbReference type="PROSITE" id="PS50943">
    <property type="entry name" value="HTH_CROC1"/>
    <property type="match status" value="1"/>
</dbReference>
<keyword evidence="1" id="KW-0238">DNA-binding</keyword>
<dbReference type="InterPro" id="IPR001387">
    <property type="entry name" value="Cro/C1-type_HTH"/>
</dbReference>
<proteinExistence type="predicted"/>
<sequence>MTNGIGDAVKRYRTNIGFSQKELAELCGITPTYLSQIEKGKKRPSYSLLEKLCKYLKVEQKDLYKDLFIDSILKEDQSDEQREIVTLLRVLLEKMSNLQNKGKSGLTDKLNQQKLEHV</sequence>
<keyword evidence="3" id="KW-0614">Plasmid</keyword>
<dbReference type="InterPro" id="IPR050807">
    <property type="entry name" value="TransReg_Diox_bact_type"/>
</dbReference>
<feature type="domain" description="HTH cro/C1-type" evidence="2">
    <location>
        <begin position="9"/>
        <end position="63"/>
    </location>
</feature>
<evidence type="ECO:0000313" key="3">
    <source>
        <dbReference type="EMBL" id="QJW92478.1"/>
    </source>
</evidence>
<dbReference type="PANTHER" id="PTHR46797:SF1">
    <property type="entry name" value="METHYLPHOSPHONATE SYNTHASE"/>
    <property type="match status" value="1"/>
</dbReference>